<organism evidence="8 9">
    <name type="scientific">Noviherbaspirillum pedocola</name>
    <dbReference type="NCBI Taxonomy" id="2801341"/>
    <lineage>
        <taxon>Bacteria</taxon>
        <taxon>Pseudomonadati</taxon>
        <taxon>Pseudomonadota</taxon>
        <taxon>Betaproteobacteria</taxon>
        <taxon>Burkholderiales</taxon>
        <taxon>Oxalobacteraceae</taxon>
        <taxon>Noviherbaspirillum</taxon>
    </lineage>
</organism>
<evidence type="ECO:0000256" key="2">
    <source>
        <dbReference type="ARBA" id="ARBA00022475"/>
    </source>
</evidence>
<keyword evidence="7" id="KW-0732">Signal</keyword>
<evidence type="ECO:0000256" key="1">
    <source>
        <dbReference type="ARBA" id="ARBA00004651"/>
    </source>
</evidence>
<feature type="transmembrane region" description="Helical" evidence="6">
    <location>
        <begin position="67"/>
        <end position="86"/>
    </location>
</feature>
<dbReference type="EMBL" id="JAEPBG010000007">
    <property type="protein sequence ID" value="MBK4736290.1"/>
    <property type="molecule type" value="Genomic_DNA"/>
</dbReference>
<dbReference type="GO" id="GO:0005886">
    <property type="term" value="C:plasma membrane"/>
    <property type="evidence" value="ECO:0007669"/>
    <property type="project" value="UniProtKB-SubCell"/>
</dbReference>
<dbReference type="AlphaFoldDB" id="A0A934STG0"/>
<comment type="caution">
    <text evidence="8">The sequence shown here is derived from an EMBL/GenBank/DDBJ whole genome shotgun (WGS) entry which is preliminary data.</text>
</comment>
<accession>A0A934STG0</accession>
<feature type="transmembrane region" description="Helical" evidence="6">
    <location>
        <begin position="36"/>
        <end position="55"/>
    </location>
</feature>
<evidence type="ECO:0000313" key="8">
    <source>
        <dbReference type="EMBL" id="MBK4736290.1"/>
    </source>
</evidence>
<reference evidence="8" key="1">
    <citation type="submission" date="2021-01" db="EMBL/GenBank/DDBJ databases">
        <title>Genome sequence of strain Noviherbaspirillum sp. DKR-6.</title>
        <authorList>
            <person name="Chaudhary D.K."/>
        </authorList>
    </citation>
    <scope>NUCLEOTIDE SEQUENCE</scope>
    <source>
        <strain evidence="8">DKR-6</strain>
    </source>
</reference>
<keyword evidence="3 6" id="KW-0812">Transmembrane</keyword>
<keyword evidence="5 6" id="KW-0472">Membrane</keyword>
<evidence type="ECO:0000256" key="4">
    <source>
        <dbReference type="ARBA" id="ARBA00022989"/>
    </source>
</evidence>
<feature type="transmembrane region" description="Helical" evidence="6">
    <location>
        <begin position="263"/>
        <end position="285"/>
    </location>
</feature>
<comment type="subcellular location">
    <subcellularLocation>
        <location evidence="1">Cell membrane</location>
        <topology evidence="1">Multi-pass membrane protein</topology>
    </subcellularLocation>
</comment>
<feature type="transmembrane region" description="Helical" evidence="6">
    <location>
        <begin position="214"/>
        <end position="234"/>
    </location>
</feature>
<gene>
    <name evidence="8" type="ORF">JJB74_16830</name>
</gene>
<dbReference type="Proteomes" id="UP000622890">
    <property type="component" value="Unassembled WGS sequence"/>
</dbReference>
<dbReference type="Pfam" id="PF09678">
    <property type="entry name" value="Caa3_CtaG"/>
    <property type="match status" value="1"/>
</dbReference>
<sequence length="290" mass="31675">MVSVALLFLTLLLAPRTAQAHAIDAADAGWIFGAEPWVLILLAASLWLYAAGYLRLRKRSRAGRPRLARHALLFGFGWLALAIALVGPLDALGAKLFSAHMLQHEMLMIVAAPLLVLGRPLAVWIWALPSRGALSAATLSPLVKLPWTFLTRPAVSWLLHAVALWAWHVPRFFEAALAYPSIHAWQHASFLGSALLFWWSALGDGIDRPVRAGAMLYLFTTMLHTGALGALLTWSSVPWYPVYAATTADYGYSLLEDQQLGGLIMWVPGGLAYVLAGLALAARWLQRARA</sequence>
<evidence type="ECO:0000256" key="6">
    <source>
        <dbReference type="SAM" id="Phobius"/>
    </source>
</evidence>
<feature type="transmembrane region" description="Helical" evidence="6">
    <location>
        <begin position="106"/>
        <end position="128"/>
    </location>
</feature>
<keyword evidence="2" id="KW-1003">Cell membrane</keyword>
<protein>
    <submittedName>
        <fullName evidence="8">Cytochrome c oxidase assembly protein</fullName>
    </submittedName>
</protein>
<feature type="signal peptide" evidence="7">
    <location>
        <begin position="1"/>
        <end position="20"/>
    </location>
</feature>
<feature type="chain" id="PRO_5036702819" evidence="7">
    <location>
        <begin position="21"/>
        <end position="290"/>
    </location>
</feature>
<proteinExistence type="predicted"/>
<feature type="transmembrane region" description="Helical" evidence="6">
    <location>
        <begin position="182"/>
        <end position="202"/>
    </location>
</feature>
<name>A0A934STG0_9BURK</name>
<evidence type="ECO:0000256" key="7">
    <source>
        <dbReference type="SAM" id="SignalP"/>
    </source>
</evidence>
<dbReference type="RefSeq" id="WP_200593608.1">
    <property type="nucleotide sequence ID" value="NZ_JAEPBG010000007.1"/>
</dbReference>
<keyword evidence="4 6" id="KW-1133">Transmembrane helix</keyword>
<keyword evidence="9" id="KW-1185">Reference proteome</keyword>
<evidence type="ECO:0000313" key="9">
    <source>
        <dbReference type="Proteomes" id="UP000622890"/>
    </source>
</evidence>
<evidence type="ECO:0000256" key="5">
    <source>
        <dbReference type="ARBA" id="ARBA00023136"/>
    </source>
</evidence>
<evidence type="ECO:0000256" key="3">
    <source>
        <dbReference type="ARBA" id="ARBA00022692"/>
    </source>
</evidence>
<dbReference type="InterPro" id="IPR019108">
    <property type="entry name" value="Caa3_assmbl_CtaG-rel"/>
</dbReference>
<feature type="transmembrane region" description="Helical" evidence="6">
    <location>
        <begin position="149"/>
        <end position="170"/>
    </location>
</feature>